<evidence type="ECO:0000256" key="1">
    <source>
        <dbReference type="SAM" id="Phobius"/>
    </source>
</evidence>
<keyword evidence="1" id="KW-1133">Transmembrane helix</keyword>
<organism evidence="2 3">
    <name type="scientific">Cellulosimicrobium cellulans F16</name>
    <dbReference type="NCBI Taxonomy" id="1350482"/>
    <lineage>
        <taxon>Bacteria</taxon>
        <taxon>Bacillati</taxon>
        <taxon>Actinomycetota</taxon>
        <taxon>Actinomycetes</taxon>
        <taxon>Micrococcales</taxon>
        <taxon>Promicromonosporaceae</taxon>
        <taxon>Cellulosimicrobium</taxon>
    </lineage>
</organism>
<sequence length="182" mass="18141">MTTTTKKNHGAVKGTVAAAAGVAVLLGGAGTFALWNQSGAISGAATETGTLTADFSGTTSWQDVTPGAGNAIADIAAFRMVPGDILEGTTTVEVTATGENLLVDATLDSTTANLPEGVDATVLLSDGTASGETLELTGSNAGTVYDLTATVTLSFDEGSEASQGATVDLTKVNVDLRQRLNS</sequence>
<dbReference type="NCBIfam" id="TIGR04089">
    <property type="entry name" value="exp_by_SipW_III"/>
    <property type="match status" value="1"/>
</dbReference>
<dbReference type="Proteomes" id="UP000037387">
    <property type="component" value="Unassembled WGS sequence"/>
</dbReference>
<gene>
    <name evidence="2" type="ORF">M768_03380</name>
</gene>
<keyword evidence="3" id="KW-1185">Reference proteome</keyword>
<evidence type="ECO:0000313" key="2">
    <source>
        <dbReference type="EMBL" id="KON74993.1"/>
    </source>
</evidence>
<dbReference type="RefSeq" id="WP_053369442.1">
    <property type="nucleotide sequence ID" value="NZ_KQ435288.1"/>
</dbReference>
<comment type="caution">
    <text evidence="2">The sequence shown here is derived from an EMBL/GenBank/DDBJ whole genome shotgun (WGS) entry which is preliminary data.</text>
</comment>
<keyword evidence="1" id="KW-0472">Membrane</keyword>
<dbReference type="InterPro" id="IPR024006">
    <property type="entry name" value="Alt_signal_exp_actinobact"/>
</dbReference>
<dbReference type="AlphaFoldDB" id="A0A0M0FC19"/>
<dbReference type="EMBL" id="ATNL01000006">
    <property type="protein sequence ID" value="KON74993.1"/>
    <property type="molecule type" value="Genomic_DNA"/>
</dbReference>
<reference evidence="2 3" key="1">
    <citation type="journal article" date="2015" name="Sci. Rep.">
        <title>Functional and structural properties of a novel cellulosome-like multienzyme complex: efficient glycoside hydrolysis of water-insoluble 7-xylosyl-10-deacetylpaclitaxel.</title>
        <authorList>
            <person name="Dou T.Y."/>
            <person name="Luan H.W."/>
            <person name="Ge G.B."/>
            <person name="Dong M.M."/>
            <person name="Zou H.F."/>
            <person name="He Y.Q."/>
            <person name="Cui P."/>
            <person name="Wang J.Y."/>
            <person name="Hao D.C."/>
            <person name="Yang S.L."/>
            <person name="Yang L."/>
        </authorList>
    </citation>
    <scope>NUCLEOTIDE SEQUENCE [LARGE SCALE GENOMIC DNA]</scope>
    <source>
        <strain evidence="2 3">F16</strain>
    </source>
</reference>
<accession>A0A0M0FC19</accession>
<name>A0A0M0FC19_CELCE</name>
<evidence type="ECO:0008006" key="4">
    <source>
        <dbReference type="Google" id="ProtNLM"/>
    </source>
</evidence>
<evidence type="ECO:0000313" key="3">
    <source>
        <dbReference type="Proteomes" id="UP000037387"/>
    </source>
</evidence>
<proteinExistence type="predicted"/>
<protein>
    <recommendedName>
        <fullName evidence="4">Alternate-type signal peptide domain-containing protein</fullName>
    </recommendedName>
</protein>
<keyword evidence="1" id="KW-0812">Transmembrane</keyword>
<feature type="transmembrane region" description="Helical" evidence="1">
    <location>
        <begin position="12"/>
        <end position="35"/>
    </location>
</feature>
<dbReference type="PATRIC" id="fig|1350482.3.peg.658"/>